<dbReference type="InterPro" id="IPR023198">
    <property type="entry name" value="PGP-like_dom2"/>
</dbReference>
<dbReference type="EMBL" id="JAKKDU010000011">
    <property type="protein sequence ID" value="MCF7568790.1"/>
    <property type="molecule type" value="Genomic_DNA"/>
</dbReference>
<dbReference type="InterPro" id="IPR041492">
    <property type="entry name" value="HAD_2"/>
</dbReference>
<dbReference type="Pfam" id="PF13419">
    <property type="entry name" value="HAD_2"/>
    <property type="match status" value="1"/>
</dbReference>
<dbReference type="Gene3D" id="3.40.50.1000">
    <property type="entry name" value="HAD superfamily/HAD-like"/>
    <property type="match status" value="1"/>
</dbReference>
<gene>
    <name evidence="5" type="ORF">L3X37_10505</name>
</gene>
<dbReference type="InterPro" id="IPR051600">
    <property type="entry name" value="Beta-PGM-like"/>
</dbReference>
<dbReference type="AlphaFoldDB" id="A0AAE3ENP2"/>
<proteinExistence type="inferred from homology"/>
<comment type="similarity">
    <text evidence="2">Belongs to the HAD-like hydrolase superfamily. CbbY/CbbZ/Gph/YieH family.</text>
</comment>
<evidence type="ECO:0000313" key="5">
    <source>
        <dbReference type="EMBL" id="MCF7568790.1"/>
    </source>
</evidence>
<evidence type="ECO:0000256" key="4">
    <source>
        <dbReference type="ARBA" id="ARBA00022842"/>
    </source>
</evidence>
<dbReference type="NCBIfam" id="TIGR01509">
    <property type="entry name" value="HAD-SF-IA-v3"/>
    <property type="match status" value="1"/>
</dbReference>
<dbReference type="GO" id="GO:0046872">
    <property type="term" value="F:metal ion binding"/>
    <property type="evidence" value="ECO:0007669"/>
    <property type="project" value="UniProtKB-KW"/>
</dbReference>
<dbReference type="PANTHER" id="PTHR46193">
    <property type="entry name" value="6-PHOSPHOGLUCONATE PHOSPHATASE"/>
    <property type="match status" value="1"/>
</dbReference>
<dbReference type="Gene3D" id="1.10.150.240">
    <property type="entry name" value="Putative phosphatase, domain 2"/>
    <property type="match status" value="1"/>
</dbReference>
<organism evidence="5 6">
    <name type="scientific">Wocania arenilitoris</name>
    <dbReference type="NCBI Taxonomy" id="2044858"/>
    <lineage>
        <taxon>Bacteria</taxon>
        <taxon>Pseudomonadati</taxon>
        <taxon>Bacteroidota</taxon>
        <taxon>Flavobacteriia</taxon>
        <taxon>Flavobacteriales</taxon>
        <taxon>Flavobacteriaceae</taxon>
        <taxon>Wocania</taxon>
    </lineage>
</organism>
<evidence type="ECO:0000256" key="3">
    <source>
        <dbReference type="ARBA" id="ARBA00022723"/>
    </source>
</evidence>
<keyword evidence="6" id="KW-1185">Reference proteome</keyword>
<name>A0AAE3ENP2_9FLAO</name>
<comment type="caution">
    <text evidence="5">The sequence shown here is derived from an EMBL/GenBank/DDBJ whole genome shotgun (WGS) entry which is preliminary data.</text>
</comment>
<dbReference type="SFLD" id="SFLDG01129">
    <property type="entry name" value="C1.5:_HAD__Beta-PGM__Phosphata"/>
    <property type="match status" value="1"/>
</dbReference>
<dbReference type="SFLD" id="SFLDS00003">
    <property type="entry name" value="Haloacid_Dehalogenase"/>
    <property type="match status" value="1"/>
</dbReference>
<dbReference type="SUPFAM" id="SSF56784">
    <property type="entry name" value="HAD-like"/>
    <property type="match status" value="1"/>
</dbReference>
<evidence type="ECO:0000256" key="2">
    <source>
        <dbReference type="ARBA" id="ARBA00006171"/>
    </source>
</evidence>
<dbReference type="SFLD" id="SFLDG01135">
    <property type="entry name" value="C1.5.6:_HAD__Beta-PGM__Phospha"/>
    <property type="match status" value="1"/>
</dbReference>
<dbReference type="CDD" id="cd07526">
    <property type="entry name" value="HAD_BPGM_like"/>
    <property type="match status" value="1"/>
</dbReference>
<protein>
    <submittedName>
        <fullName evidence="5">HAD family hydrolase</fullName>
    </submittedName>
</protein>
<dbReference type="GO" id="GO:0016787">
    <property type="term" value="F:hydrolase activity"/>
    <property type="evidence" value="ECO:0007669"/>
    <property type="project" value="UniProtKB-KW"/>
</dbReference>
<accession>A0AAE3ENP2</accession>
<dbReference type="RefSeq" id="WP_237240127.1">
    <property type="nucleotide sequence ID" value="NZ_JAKKDU010000011.1"/>
</dbReference>
<dbReference type="PANTHER" id="PTHR46193:SF10">
    <property type="entry name" value="6-PHOSPHOGLUCONATE PHOSPHATASE"/>
    <property type="match status" value="1"/>
</dbReference>
<dbReference type="InterPro" id="IPR036412">
    <property type="entry name" value="HAD-like_sf"/>
</dbReference>
<evidence type="ECO:0000256" key="1">
    <source>
        <dbReference type="ARBA" id="ARBA00001946"/>
    </source>
</evidence>
<reference evidence="5" key="1">
    <citation type="submission" date="2022-01" db="EMBL/GenBank/DDBJ databases">
        <title>Draft genome sequence of Sabulilitoribacter arenilitoris KCTC 52401.</title>
        <authorList>
            <person name="Oh J.-S."/>
        </authorList>
    </citation>
    <scope>NUCLEOTIDE SEQUENCE</scope>
    <source>
        <strain evidence="5">HMF6543</strain>
    </source>
</reference>
<keyword evidence="5" id="KW-0378">Hydrolase</keyword>
<sequence length="213" mass="24314">MKYKCVIFDCDGVLVDSEAISCMVLQEMADNLGLSLKWNTIIETFSGKSLRNIIEYIEIRINQKIPANFETEFRQKTFESFKRDLKPIKGIHKVINELTVPFCVASSGPRNKIILNLTTVDLIHKFSEERIFSSYDIGSWKPEPEIYLFAAKKMGFKPKECVVIEDSIYGIEAAISGGFDTYAYTKGHNKKKFTEMGAMVFNDMNQLNVLISH</sequence>
<comment type="cofactor">
    <cofactor evidence="1">
        <name>Mg(2+)</name>
        <dbReference type="ChEBI" id="CHEBI:18420"/>
    </cofactor>
</comment>
<evidence type="ECO:0000313" key="6">
    <source>
        <dbReference type="Proteomes" id="UP001199795"/>
    </source>
</evidence>
<keyword evidence="4" id="KW-0460">Magnesium</keyword>
<dbReference type="InterPro" id="IPR006439">
    <property type="entry name" value="HAD-SF_hydro_IA"/>
</dbReference>
<keyword evidence="3" id="KW-0479">Metal-binding</keyword>
<dbReference type="InterPro" id="IPR023214">
    <property type="entry name" value="HAD_sf"/>
</dbReference>
<dbReference type="Proteomes" id="UP001199795">
    <property type="component" value="Unassembled WGS sequence"/>
</dbReference>